<reference evidence="12 13" key="1">
    <citation type="submission" date="2019-03" db="EMBL/GenBank/DDBJ databases">
        <title>Genomic Encyclopedia of Type Strains, Phase IV (KMG-IV): sequencing the most valuable type-strain genomes for metagenomic binning, comparative biology and taxonomic classification.</title>
        <authorList>
            <person name="Goeker M."/>
        </authorList>
    </citation>
    <scope>NUCLEOTIDE SEQUENCE [LARGE SCALE GENOMIC DNA]</scope>
    <source>
        <strain evidence="12 13">DSM 100059</strain>
    </source>
</reference>
<keyword evidence="7 11" id="KW-1278">Translocase</keyword>
<dbReference type="EMBL" id="SODV01000001">
    <property type="protein sequence ID" value="TDW99286.1"/>
    <property type="molecule type" value="Genomic_DNA"/>
</dbReference>
<organism evidence="12 13">
    <name type="scientific">Dinghuibacter silviterrae</name>
    <dbReference type="NCBI Taxonomy" id="1539049"/>
    <lineage>
        <taxon>Bacteria</taxon>
        <taxon>Pseudomonadati</taxon>
        <taxon>Bacteroidota</taxon>
        <taxon>Chitinophagia</taxon>
        <taxon>Chitinophagales</taxon>
        <taxon>Chitinophagaceae</taxon>
        <taxon>Dinghuibacter</taxon>
    </lineage>
</organism>
<sequence length="112" mass="12362">MPINNYIFLGIILFCIGVTGVLTRRNAIIIFMCIELMLNAVNLLLVAFSKMHHQVAALHQGAASTVGTEGQIFVFFIMVVAAAEVSVGLAIIVMMYRNTHSVDVNFLNRLKH</sequence>
<evidence type="ECO:0000256" key="5">
    <source>
        <dbReference type="ARBA" id="ARBA00022692"/>
    </source>
</evidence>
<proteinExistence type="inferred from homology"/>
<name>A0A4R8DPR3_9BACT</name>
<feature type="transmembrane region" description="Helical" evidence="11">
    <location>
        <begin position="29"/>
        <end position="52"/>
    </location>
</feature>
<dbReference type="NCBIfam" id="NF004320">
    <property type="entry name" value="PRK05715.1-2"/>
    <property type="match status" value="1"/>
</dbReference>
<keyword evidence="13" id="KW-1185">Reference proteome</keyword>
<dbReference type="Proteomes" id="UP000294498">
    <property type="component" value="Unassembled WGS sequence"/>
</dbReference>
<dbReference type="GO" id="GO:0042773">
    <property type="term" value="P:ATP synthesis coupled electron transport"/>
    <property type="evidence" value="ECO:0007669"/>
    <property type="project" value="InterPro"/>
</dbReference>
<gene>
    <name evidence="11" type="primary">nuoK</name>
    <name evidence="12" type="ORF">EDB95_0295</name>
</gene>
<keyword evidence="5 11" id="KW-0812">Transmembrane</keyword>
<evidence type="ECO:0000256" key="7">
    <source>
        <dbReference type="ARBA" id="ARBA00022967"/>
    </source>
</evidence>
<keyword evidence="6 11" id="KW-0874">Quinone</keyword>
<dbReference type="OrthoDB" id="9810120at2"/>
<comment type="subunit">
    <text evidence="11">NDH-1 is composed of 14 different subunits. Subunits NuoA, H, J, K, L, M, N constitute the membrane sector of the complex.</text>
</comment>
<evidence type="ECO:0000256" key="1">
    <source>
        <dbReference type="ARBA" id="ARBA00002378"/>
    </source>
</evidence>
<keyword evidence="10 11" id="KW-0472">Membrane</keyword>
<comment type="function">
    <text evidence="11">NDH-1 shuttles electrons from NADH, via FMN and iron-sulfur (Fe-S) centers, to quinones in the respiratory chain. The immediate electron acceptor for the enzyme in this species is believed to be a menaquinone. Couples the redox reaction to proton translocation (for every two electrons transferred, four hydrogen ions are translocated across the cytoplasmic membrane), and thus conserves the redox energy in a proton gradient.</text>
</comment>
<evidence type="ECO:0000256" key="2">
    <source>
        <dbReference type="ARBA" id="ARBA00004141"/>
    </source>
</evidence>
<evidence type="ECO:0000256" key="3">
    <source>
        <dbReference type="ARBA" id="ARBA00010519"/>
    </source>
</evidence>
<evidence type="ECO:0000256" key="8">
    <source>
        <dbReference type="ARBA" id="ARBA00022989"/>
    </source>
</evidence>
<evidence type="ECO:0000313" key="12">
    <source>
        <dbReference type="EMBL" id="TDW99286.1"/>
    </source>
</evidence>
<dbReference type="FunFam" id="1.10.287.3510:FF:000001">
    <property type="entry name" value="NADH-quinone oxidoreductase subunit K"/>
    <property type="match status" value="1"/>
</dbReference>
<comment type="similarity">
    <text evidence="3 11">Belongs to the complex I subunit 4L family.</text>
</comment>
<keyword evidence="11" id="KW-1003">Cell membrane</keyword>
<keyword evidence="4 11" id="KW-0813">Transport</keyword>
<feature type="transmembrane region" description="Helical" evidence="11">
    <location>
        <begin position="72"/>
        <end position="96"/>
    </location>
</feature>
<dbReference type="InterPro" id="IPR001133">
    <property type="entry name" value="NADH_UbQ_OxRdtase_chain4L/K"/>
</dbReference>
<evidence type="ECO:0000256" key="10">
    <source>
        <dbReference type="ARBA" id="ARBA00023136"/>
    </source>
</evidence>
<dbReference type="AlphaFoldDB" id="A0A4R8DPR3"/>
<comment type="catalytic activity">
    <reaction evidence="11">
        <text>a quinone + NADH + 5 H(+)(in) = a quinol + NAD(+) + 4 H(+)(out)</text>
        <dbReference type="Rhea" id="RHEA:57888"/>
        <dbReference type="ChEBI" id="CHEBI:15378"/>
        <dbReference type="ChEBI" id="CHEBI:24646"/>
        <dbReference type="ChEBI" id="CHEBI:57540"/>
        <dbReference type="ChEBI" id="CHEBI:57945"/>
        <dbReference type="ChEBI" id="CHEBI:132124"/>
    </reaction>
</comment>
<dbReference type="HAMAP" id="MF_01456">
    <property type="entry name" value="NDH1_NuoK"/>
    <property type="match status" value="1"/>
</dbReference>
<comment type="subcellular location">
    <subcellularLocation>
        <location evidence="11">Cell membrane</location>
        <topology evidence="11">Multi-pass membrane protein</topology>
    </subcellularLocation>
    <subcellularLocation>
        <location evidence="2">Membrane</location>
        <topology evidence="2">Multi-pass membrane protein</topology>
    </subcellularLocation>
</comment>
<protein>
    <recommendedName>
        <fullName evidence="11">NADH-quinone oxidoreductase subunit K</fullName>
        <ecNumber evidence="11">7.1.1.-</ecNumber>
    </recommendedName>
    <alternativeName>
        <fullName evidence="11">NADH dehydrogenase I subunit K</fullName>
    </alternativeName>
    <alternativeName>
        <fullName evidence="11">NDH-1 subunit K</fullName>
    </alternativeName>
</protein>
<evidence type="ECO:0000256" key="11">
    <source>
        <dbReference type="HAMAP-Rule" id="MF_01456"/>
    </source>
</evidence>
<dbReference type="EC" id="7.1.1.-" evidence="11"/>
<comment type="function">
    <text evidence="1">NDH-1 shuttles electrons from NADH, via FMN and iron-sulfur (Fe-S) centers, to quinones in the respiratory chain. The immediate electron acceptor for the enzyme in this species is believed to be ubiquinone. Couples the redox reaction to proton translocation (for every two electrons transferred, four hydrogen ions are translocated across the cytoplasmic membrane), and thus conserves the redox energy in a proton gradient.</text>
</comment>
<dbReference type="Pfam" id="PF00420">
    <property type="entry name" value="Oxidored_q2"/>
    <property type="match status" value="1"/>
</dbReference>
<dbReference type="RefSeq" id="WP_133989852.1">
    <property type="nucleotide sequence ID" value="NZ_SODV01000001.1"/>
</dbReference>
<dbReference type="InterPro" id="IPR039428">
    <property type="entry name" value="NUOK/Mnh_C1-like"/>
</dbReference>
<keyword evidence="9 11" id="KW-0520">NAD</keyword>
<evidence type="ECO:0000256" key="9">
    <source>
        <dbReference type="ARBA" id="ARBA00023027"/>
    </source>
</evidence>
<feature type="transmembrane region" description="Helical" evidence="11">
    <location>
        <begin position="6"/>
        <end position="22"/>
    </location>
</feature>
<evidence type="ECO:0000256" key="6">
    <source>
        <dbReference type="ARBA" id="ARBA00022719"/>
    </source>
</evidence>
<dbReference type="GO" id="GO:0048038">
    <property type="term" value="F:quinone binding"/>
    <property type="evidence" value="ECO:0007669"/>
    <property type="project" value="UniProtKB-KW"/>
</dbReference>
<dbReference type="GO" id="GO:0050136">
    <property type="term" value="F:NADH dehydrogenase (quinone) (non-electrogenic) activity"/>
    <property type="evidence" value="ECO:0007669"/>
    <property type="project" value="UniProtKB-UniRule"/>
</dbReference>
<accession>A0A4R8DPR3</accession>
<dbReference type="PANTHER" id="PTHR11434:SF21">
    <property type="entry name" value="NADH DEHYDROGENASE SUBUNIT 4L-RELATED"/>
    <property type="match status" value="1"/>
</dbReference>
<dbReference type="PANTHER" id="PTHR11434">
    <property type="entry name" value="NADH-UBIQUINONE OXIDOREDUCTASE SUBUNIT ND4L"/>
    <property type="match status" value="1"/>
</dbReference>
<dbReference type="Gene3D" id="1.10.287.3510">
    <property type="match status" value="1"/>
</dbReference>
<comment type="caution">
    <text evidence="12">The sequence shown here is derived from an EMBL/GenBank/DDBJ whole genome shotgun (WGS) entry which is preliminary data.</text>
</comment>
<dbReference type="GO" id="GO:0030964">
    <property type="term" value="C:NADH dehydrogenase complex"/>
    <property type="evidence" value="ECO:0007669"/>
    <property type="project" value="TreeGrafter"/>
</dbReference>
<keyword evidence="8 11" id="KW-1133">Transmembrane helix</keyword>
<evidence type="ECO:0000313" key="13">
    <source>
        <dbReference type="Proteomes" id="UP000294498"/>
    </source>
</evidence>
<evidence type="ECO:0000256" key="4">
    <source>
        <dbReference type="ARBA" id="ARBA00022448"/>
    </source>
</evidence>
<dbReference type="GO" id="GO:0005886">
    <property type="term" value="C:plasma membrane"/>
    <property type="evidence" value="ECO:0007669"/>
    <property type="project" value="UniProtKB-SubCell"/>
</dbReference>